<dbReference type="InterPro" id="IPR023173">
    <property type="entry name" value="NADPH_Cyt_P450_Rdtase_alpha"/>
</dbReference>
<dbReference type="InterPro" id="IPR001094">
    <property type="entry name" value="Flavdoxin-like"/>
</dbReference>
<evidence type="ECO:0000256" key="2">
    <source>
        <dbReference type="ARBA" id="ARBA00001974"/>
    </source>
</evidence>
<dbReference type="Gene3D" id="3.40.50.360">
    <property type="match status" value="1"/>
</dbReference>
<dbReference type="InterPro" id="IPR003097">
    <property type="entry name" value="CysJ-like_FAD-binding"/>
</dbReference>
<dbReference type="PROSITE" id="PS51384">
    <property type="entry name" value="FAD_FR"/>
    <property type="match status" value="1"/>
</dbReference>
<name>A0AAV9IMW7_9RHOD</name>
<dbReference type="Gene3D" id="2.40.30.10">
    <property type="entry name" value="Translation factors"/>
    <property type="match status" value="1"/>
</dbReference>
<dbReference type="InterPro" id="IPR017938">
    <property type="entry name" value="Riboflavin_synthase-like_b-brl"/>
</dbReference>
<organism evidence="10 11">
    <name type="scientific">Galdieria yellowstonensis</name>
    <dbReference type="NCBI Taxonomy" id="3028027"/>
    <lineage>
        <taxon>Eukaryota</taxon>
        <taxon>Rhodophyta</taxon>
        <taxon>Bangiophyceae</taxon>
        <taxon>Galdieriales</taxon>
        <taxon>Galdieriaceae</taxon>
        <taxon>Galdieria</taxon>
    </lineage>
</organism>
<dbReference type="PRINTS" id="PR00369">
    <property type="entry name" value="FLAVODOXIN"/>
</dbReference>
<dbReference type="SUPFAM" id="SSF52218">
    <property type="entry name" value="Flavoproteins"/>
    <property type="match status" value="1"/>
</dbReference>
<evidence type="ECO:0000259" key="8">
    <source>
        <dbReference type="PROSITE" id="PS50902"/>
    </source>
</evidence>
<dbReference type="PANTHER" id="PTHR19384">
    <property type="entry name" value="NITRIC OXIDE SYNTHASE-RELATED"/>
    <property type="match status" value="1"/>
</dbReference>
<dbReference type="InterPro" id="IPR001709">
    <property type="entry name" value="Flavoprot_Pyr_Nucl_cyt_Rdtase"/>
</dbReference>
<dbReference type="EMBL" id="JANCYU010000069">
    <property type="protein sequence ID" value="KAK4528787.1"/>
    <property type="molecule type" value="Genomic_DNA"/>
</dbReference>
<dbReference type="InterPro" id="IPR008254">
    <property type="entry name" value="Flavodoxin/NO_synth"/>
</dbReference>
<dbReference type="PRINTS" id="PR00371">
    <property type="entry name" value="FPNCR"/>
</dbReference>
<dbReference type="Gene3D" id="3.40.50.80">
    <property type="entry name" value="Nucleotide-binding domain of ferredoxin-NADP reductase (FNR) module"/>
    <property type="match status" value="1"/>
</dbReference>
<dbReference type="InterPro" id="IPR001433">
    <property type="entry name" value="OxRdtase_FAD/NAD-bd"/>
</dbReference>
<gene>
    <name evidence="10" type="ORF">GAYE_SCF64G6733</name>
</gene>
<evidence type="ECO:0000256" key="4">
    <source>
        <dbReference type="ARBA" id="ARBA00022643"/>
    </source>
</evidence>
<dbReference type="PANTHER" id="PTHR19384:SF10">
    <property type="entry name" value="NADPH-DEPENDENT DIFLAVIN OXIDOREDUCTASE 1"/>
    <property type="match status" value="1"/>
</dbReference>
<evidence type="ECO:0000256" key="6">
    <source>
        <dbReference type="ARBA" id="ARBA00022857"/>
    </source>
</evidence>
<dbReference type="FunFam" id="3.40.50.80:FF:000032">
    <property type="entry name" value="NADPH-dependent diflavin oxidoreductase 1"/>
    <property type="match status" value="1"/>
</dbReference>
<evidence type="ECO:0000259" key="9">
    <source>
        <dbReference type="PROSITE" id="PS51384"/>
    </source>
</evidence>
<dbReference type="Pfam" id="PF00667">
    <property type="entry name" value="FAD_binding_1"/>
    <property type="match status" value="1"/>
</dbReference>
<keyword evidence="4" id="KW-0288">FMN</keyword>
<evidence type="ECO:0000256" key="7">
    <source>
        <dbReference type="ARBA" id="ARBA00023002"/>
    </source>
</evidence>
<keyword evidence="11" id="KW-1185">Reference proteome</keyword>
<dbReference type="GO" id="GO:0016491">
    <property type="term" value="F:oxidoreductase activity"/>
    <property type="evidence" value="ECO:0007669"/>
    <property type="project" value="UniProtKB-KW"/>
</dbReference>
<proteinExistence type="predicted"/>
<dbReference type="AlphaFoldDB" id="A0AAV9IMW7"/>
<evidence type="ECO:0000256" key="1">
    <source>
        <dbReference type="ARBA" id="ARBA00001917"/>
    </source>
</evidence>
<evidence type="ECO:0000256" key="3">
    <source>
        <dbReference type="ARBA" id="ARBA00022630"/>
    </source>
</evidence>
<keyword evidence="6" id="KW-0521">NADP</keyword>
<keyword evidence="3" id="KW-0285">Flavoprotein</keyword>
<dbReference type="GO" id="GO:0050660">
    <property type="term" value="F:flavin adenine dinucleotide binding"/>
    <property type="evidence" value="ECO:0007669"/>
    <property type="project" value="TreeGrafter"/>
</dbReference>
<dbReference type="GO" id="GO:0005829">
    <property type="term" value="C:cytosol"/>
    <property type="evidence" value="ECO:0007669"/>
    <property type="project" value="TreeGrafter"/>
</dbReference>
<comment type="cofactor">
    <cofactor evidence="1">
        <name>FMN</name>
        <dbReference type="ChEBI" id="CHEBI:58210"/>
    </cofactor>
</comment>
<accession>A0AAV9IMW7</accession>
<dbReference type="Gene3D" id="1.20.990.10">
    <property type="entry name" value="NADPH-cytochrome p450 Reductase, Chain A, domain 3"/>
    <property type="match status" value="1"/>
</dbReference>
<dbReference type="InterPro" id="IPR039261">
    <property type="entry name" value="FNR_nucleotide-bd"/>
</dbReference>
<comment type="cofactor">
    <cofactor evidence="2">
        <name>FAD</name>
        <dbReference type="ChEBI" id="CHEBI:57692"/>
    </cofactor>
</comment>
<evidence type="ECO:0000313" key="11">
    <source>
        <dbReference type="Proteomes" id="UP001300502"/>
    </source>
</evidence>
<sequence>MTLDGRGMRLLYATETGTAAELAQLAAEHFAKYVTSLKVVEISEYDYTQLPSEDLVLFIVSTTGDGEVPQDMRKFWRFLLRKDLPTNSLSQVQYAVFGLGDSSYVKFNAAARKLDKRLVDLGAIAVLPVKLGDEQEQSGLEGALEDWLNQLTKKLKLELSPSHNTTSSTLYYRVIESNDHWKPVKDKPIDKWVAGECRAVHQQSFWEAKVLSNELLVAADCEHEVRQISLSIPSTSITYKPGDVVYIYPKNSKLETEKFLQCMGYDPNRVLEVERRNDIAPALNVNCPCTLASLVASQFDLYALPRRTFFRKLAKFATDPEERDKLLHFASPQGSDDFHQYVTIERHNILMCLRDFPSARPCVEDLMQFLPPLRPRPFSIASSPTYHSDRLEVCVSIVKYQDCFGFLRQGLCSSFLKRSSCGDIIPVFIKEGSLKFPKVTDPRPLIMIGPGTGVSPFRSYLWECFASTQSQNGQEEKPLRMLFFGCRYEHQDFLYKEEWEALKRANILSELYTAFSRDGIQKVYVQHRIREQAKKITEWIKHDDGVVLVAGSAKQMPQDIRQTLQDILGDEIESPKYVQKMEALGRFQVECWS</sequence>
<evidence type="ECO:0000256" key="5">
    <source>
        <dbReference type="ARBA" id="ARBA00022827"/>
    </source>
</evidence>
<evidence type="ECO:0000313" key="10">
    <source>
        <dbReference type="EMBL" id="KAK4528787.1"/>
    </source>
</evidence>
<comment type="caution">
    <text evidence="10">The sequence shown here is derived from an EMBL/GenBank/DDBJ whole genome shotgun (WGS) entry which is preliminary data.</text>
</comment>
<reference evidence="10 11" key="1">
    <citation type="submission" date="2022-07" db="EMBL/GenBank/DDBJ databases">
        <title>Genome-wide signatures of adaptation to extreme environments.</title>
        <authorList>
            <person name="Cho C.H."/>
            <person name="Yoon H.S."/>
        </authorList>
    </citation>
    <scope>NUCLEOTIDE SEQUENCE [LARGE SCALE GENOMIC DNA]</scope>
    <source>
        <strain evidence="10 11">108.79 E11</strain>
    </source>
</reference>
<dbReference type="GO" id="GO:0010181">
    <property type="term" value="F:FMN binding"/>
    <property type="evidence" value="ECO:0007669"/>
    <property type="project" value="InterPro"/>
</dbReference>
<keyword evidence="7" id="KW-0560">Oxidoreductase</keyword>
<dbReference type="Proteomes" id="UP001300502">
    <property type="component" value="Unassembled WGS sequence"/>
</dbReference>
<dbReference type="InterPro" id="IPR017927">
    <property type="entry name" value="FAD-bd_FR_type"/>
</dbReference>
<dbReference type="Pfam" id="PF00175">
    <property type="entry name" value="NAD_binding_1"/>
    <property type="match status" value="1"/>
</dbReference>
<evidence type="ECO:0008006" key="12">
    <source>
        <dbReference type="Google" id="ProtNLM"/>
    </source>
</evidence>
<feature type="domain" description="Flavodoxin-like" evidence="8">
    <location>
        <begin position="8"/>
        <end position="152"/>
    </location>
</feature>
<feature type="domain" description="FAD-binding FR-type" evidence="9">
    <location>
        <begin position="203"/>
        <end position="437"/>
    </location>
</feature>
<dbReference type="Pfam" id="PF00258">
    <property type="entry name" value="Flavodoxin_1"/>
    <property type="match status" value="1"/>
</dbReference>
<dbReference type="SUPFAM" id="SSF63380">
    <property type="entry name" value="Riboflavin synthase domain-like"/>
    <property type="match status" value="1"/>
</dbReference>
<dbReference type="InterPro" id="IPR029039">
    <property type="entry name" value="Flavoprotein-like_sf"/>
</dbReference>
<keyword evidence="5" id="KW-0274">FAD</keyword>
<dbReference type="SUPFAM" id="SSF52343">
    <property type="entry name" value="Ferredoxin reductase-like, C-terminal NADP-linked domain"/>
    <property type="match status" value="1"/>
</dbReference>
<dbReference type="PROSITE" id="PS50902">
    <property type="entry name" value="FLAVODOXIN_LIKE"/>
    <property type="match status" value="1"/>
</dbReference>
<protein>
    <recommendedName>
        <fullName evidence="12">NADPH-dependent FMN and FAD-containing oxidoreductase</fullName>
    </recommendedName>
</protein>